<dbReference type="PANTHER" id="PTHR31731">
    <property type="match status" value="1"/>
</dbReference>
<evidence type="ECO:0000256" key="1">
    <source>
        <dbReference type="ARBA" id="ARBA00008965"/>
    </source>
</evidence>
<accession>V7BNM3</accession>
<feature type="domain" description="Hydrophobic seed protein" evidence="3">
    <location>
        <begin position="40"/>
        <end position="109"/>
    </location>
</feature>
<keyword evidence="5" id="KW-1185">Reference proteome</keyword>
<dbReference type="OrthoDB" id="1421092at2759"/>
<sequence length="110" mass="11806">MGSKSVSSIALMLSLNLLFFSLVSCNTLTPATPAPPKCPNLQVCADIFLHPFLPHHNCCPLISGLVDLDAAVCLCDVLKLNLGGISLNLDILVNILLNTCERTPTTYHCK</sequence>
<gene>
    <name evidence="4" type="ORF">PHAVU_006G138900g</name>
</gene>
<dbReference type="PROSITE" id="PS51257">
    <property type="entry name" value="PROKAR_LIPOPROTEIN"/>
    <property type="match status" value="1"/>
</dbReference>
<comment type="similarity">
    <text evidence="1">Belongs to the plant LTP family. PEARLI1 subfamily.</text>
</comment>
<dbReference type="Pfam" id="PF14547">
    <property type="entry name" value="Hydrophob_seed"/>
    <property type="match status" value="1"/>
</dbReference>
<dbReference type="InterPro" id="IPR027923">
    <property type="entry name" value="Hydrophob_seed_dom"/>
</dbReference>
<evidence type="ECO:0000313" key="4">
    <source>
        <dbReference type="EMBL" id="ESW19599.1"/>
    </source>
</evidence>
<dbReference type="OMA" id="LNKCGMK"/>
<feature type="chain" id="PRO_5004754580" description="Hydrophobic seed protein domain-containing protein" evidence="2">
    <location>
        <begin position="26"/>
        <end position="110"/>
    </location>
</feature>
<dbReference type="SUPFAM" id="SSF47699">
    <property type="entry name" value="Bifunctional inhibitor/lipid-transfer protein/seed storage 2S albumin"/>
    <property type="match status" value="1"/>
</dbReference>
<feature type="signal peptide" evidence="2">
    <location>
        <begin position="1"/>
        <end position="25"/>
    </location>
</feature>
<evidence type="ECO:0000256" key="2">
    <source>
        <dbReference type="SAM" id="SignalP"/>
    </source>
</evidence>
<dbReference type="InterPro" id="IPR051636">
    <property type="entry name" value="Plant_LTP/defense-related"/>
</dbReference>
<keyword evidence="2" id="KW-0732">Signal</keyword>
<dbReference type="Gene3D" id="1.10.110.10">
    <property type="entry name" value="Plant lipid-transfer and hydrophobic proteins"/>
    <property type="match status" value="1"/>
</dbReference>
<evidence type="ECO:0000259" key="3">
    <source>
        <dbReference type="Pfam" id="PF14547"/>
    </source>
</evidence>
<dbReference type="Proteomes" id="UP000000226">
    <property type="component" value="Chromosome 6"/>
</dbReference>
<dbReference type="Gramene" id="ESW19599">
    <property type="protein sequence ID" value="ESW19599"/>
    <property type="gene ID" value="PHAVU_006G138900g"/>
</dbReference>
<dbReference type="SMR" id="V7BNM3"/>
<name>V7BNM3_PHAVU</name>
<proteinExistence type="inferred from homology"/>
<protein>
    <recommendedName>
        <fullName evidence="3">Hydrophobic seed protein domain-containing protein</fullName>
    </recommendedName>
</protein>
<organism evidence="4 5">
    <name type="scientific">Phaseolus vulgaris</name>
    <name type="common">Kidney bean</name>
    <name type="synonym">French bean</name>
    <dbReference type="NCBI Taxonomy" id="3885"/>
    <lineage>
        <taxon>Eukaryota</taxon>
        <taxon>Viridiplantae</taxon>
        <taxon>Streptophyta</taxon>
        <taxon>Embryophyta</taxon>
        <taxon>Tracheophyta</taxon>
        <taxon>Spermatophyta</taxon>
        <taxon>Magnoliopsida</taxon>
        <taxon>eudicotyledons</taxon>
        <taxon>Gunneridae</taxon>
        <taxon>Pentapetalae</taxon>
        <taxon>rosids</taxon>
        <taxon>fabids</taxon>
        <taxon>Fabales</taxon>
        <taxon>Fabaceae</taxon>
        <taxon>Papilionoideae</taxon>
        <taxon>50 kb inversion clade</taxon>
        <taxon>NPAAA clade</taxon>
        <taxon>indigoferoid/millettioid clade</taxon>
        <taxon>Phaseoleae</taxon>
        <taxon>Phaseolus</taxon>
    </lineage>
</organism>
<dbReference type="InterPro" id="IPR036312">
    <property type="entry name" value="Bifun_inhib/LTP/seed_sf"/>
</dbReference>
<dbReference type="EMBL" id="CM002293">
    <property type="protein sequence ID" value="ESW19599.1"/>
    <property type="molecule type" value="Genomic_DNA"/>
</dbReference>
<dbReference type="STRING" id="3885.V7BNM3"/>
<dbReference type="AlphaFoldDB" id="V7BNM3"/>
<reference evidence="5" key="1">
    <citation type="journal article" date="2014" name="Nat. Genet.">
        <title>A reference genome for common bean and genome-wide analysis of dual domestications.</title>
        <authorList>
            <person name="Schmutz J."/>
            <person name="McClean P.E."/>
            <person name="Mamidi S."/>
            <person name="Wu G.A."/>
            <person name="Cannon S.B."/>
            <person name="Grimwood J."/>
            <person name="Jenkins J."/>
            <person name="Shu S."/>
            <person name="Song Q."/>
            <person name="Chavarro C."/>
            <person name="Torres-Torres M."/>
            <person name="Geffroy V."/>
            <person name="Moghaddam S.M."/>
            <person name="Gao D."/>
            <person name="Abernathy B."/>
            <person name="Barry K."/>
            <person name="Blair M."/>
            <person name="Brick M.A."/>
            <person name="Chovatia M."/>
            <person name="Gepts P."/>
            <person name="Goodstein D.M."/>
            <person name="Gonzales M."/>
            <person name="Hellsten U."/>
            <person name="Hyten D.L."/>
            <person name="Jia G."/>
            <person name="Kelly J.D."/>
            <person name="Kudrna D."/>
            <person name="Lee R."/>
            <person name="Richard M.M."/>
            <person name="Miklas P.N."/>
            <person name="Osorno J.M."/>
            <person name="Rodrigues J."/>
            <person name="Thareau V."/>
            <person name="Urrea C.A."/>
            <person name="Wang M."/>
            <person name="Yu Y."/>
            <person name="Zhang M."/>
            <person name="Wing R.A."/>
            <person name="Cregan P.B."/>
            <person name="Rokhsar D.S."/>
            <person name="Jackson S.A."/>
        </authorList>
    </citation>
    <scope>NUCLEOTIDE SEQUENCE [LARGE SCALE GENOMIC DNA]</scope>
    <source>
        <strain evidence="5">cv. G19833</strain>
    </source>
</reference>
<evidence type="ECO:0000313" key="5">
    <source>
        <dbReference type="Proteomes" id="UP000000226"/>
    </source>
</evidence>